<dbReference type="EMBL" id="DS999411">
    <property type="protein sequence ID" value="EED34310.1"/>
    <property type="molecule type" value="Genomic_DNA"/>
</dbReference>
<dbReference type="InterPro" id="IPR019734">
    <property type="entry name" value="TPR_rpt"/>
</dbReference>
<dbReference type="OrthoDB" id="9815894at2"/>
<dbReference type="PANTHER" id="PTHR12788">
    <property type="entry name" value="PROTEIN-TYROSINE SULFOTRANSFERASE 2"/>
    <property type="match status" value="1"/>
</dbReference>
<feature type="repeat" description="TPR" evidence="2">
    <location>
        <begin position="117"/>
        <end position="150"/>
    </location>
</feature>
<dbReference type="InterPro" id="IPR027417">
    <property type="entry name" value="P-loop_NTPase"/>
</dbReference>
<dbReference type="eggNOG" id="COG0457">
    <property type="taxonomic scope" value="Bacteria"/>
</dbReference>
<gene>
    <name evidence="3" type="ORF">NOR51B_247</name>
</gene>
<evidence type="ECO:0000256" key="2">
    <source>
        <dbReference type="PROSITE-ProRule" id="PRU00339"/>
    </source>
</evidence>
<keyword evidence="1" id="KW-0808">Transferase</keyword>
<evidence type="ECO:0000256" key="1">
    <source>
        <dbReference type="ARBA" id="ARBA00022679"/>
    </source>
</evidence>
<dbReference type="STRING" id="565045.NOR51B_247"/>
<dbReference type="Pfam" id="PF14559">
    <property type="entry name" value="TPR_19"/>
    <property type="match status" value="1"/>
</dbReference>
<evidence type="ECO:0000313" key="3">
    <source>
        <dbReference type="EMBL" id="EED34310.1"/>
    </source>
</evidence>
<dbReference type="InterPro" id="IPR026634">
    <property type="entry name" value="TPST-like"/>
</dbReference>
<dbReference type="Gene3D" id="1.25.40.10">
    <property type="entry name" value="Tetratricopeptide repeat domain"/>
    <property type="match status" value="1"/>
</dbReference>
<sequence length="533" mass="59415">MQQSKAAKNPPAHWMRTLIRQGFDHLNAGRINEASACCQRLLSADGNLVEAHFLVGLIALEIKQTNNAIRAFGSVTQLDPTHGAAWANLANLFVRAGQSGRADSALAKAVEHADDNPIVLDLIGSVHGQLGAQDEAGKWFARALERDPDSLIHQINRANNHTFLGELDAAETLLKKVLAQAPSHPNAHWLMSGLRKAKDRRHVAMMEELVQCSKNPRALAFLYYGMGKELEDLEDWQGAFKAFASGAAARRTTIDFDESNEIEFFRAFADTYTREWLDNGPEGDPDPSPIFVVGQPRTGTTLIERIIVAHSQVHSAGELRQFGHCLRRLSDYREPTPHSPKLAQLGAAVDPSKLGAAYLQTTTALQGGLPRFVDKLPPNYLFIPLILKALPNAKIVHLRRGPMDACFASFKQLFADAYPHSYEQAEMARHHARYFRLMETWRQRFGDRFLDISYEDTAADTEPNARRLIEFLGLPWEDACLEFHQQSGAVTTASSVQVRQPAHTRSVGRWRHYESELGPMRKALEAEAVPLTL</sequence>
<dbReference type="HOGENOM" id="CLU_017034_1_0_6"/>
<dbReference type="Proteomes" id="UP000004699">
    <property type="component" value="Unassembled WGS sequence"/>
</dbReference>
<proteinExistence type="predicted"/>
<keyword evidence="2" id="KW-0802">TPR repeat</keyword>
<dbReference type="InterPro" id="IPR011990">
    <property type="entry name" value="TPR-like_helical_dom_sf"/>
</dbReference>
<dbReference type="PROSITE" id="PS50005">
    <property type="entry name" value="TPR"/>
    <property type="match status" value="2"/>
</dbReference>
<dbReference type="GO" id="GO:0008476">
    <property type="term" value="F:protein-tyrosine sulfotransferase activity"/>
    <property type="evidence" value="ECO:0007669"/>
    <property type="project" value="InterPro"/>
</dbReference>
<organism evidence="3 4">
    <name type="scientific">Luminiphilus syltensis NOR5-1B</name>
    <dbReference type="NCBI Taxonomy" id="565045"/>
    <lineage>
        <taxon>Bacteria</taxon>
        <taxon>Pseudomonadati</taxon>
        <taxon>Pseudomonadota</taxon>
        <taxon>Gammaproteobacteria</taxon>
        <taxon>Cellvibrionales</taxon>
        <taxon>Halieaceae</taxon>
        <taxon>Luminiphilus</taxon>
    </lineage>
</organism>
<dbReference type="SMART" id="SM00028">
    <property type="entry name" value="TPR"/>
    <property type="match status" value="6"/>
</dbReference>
<accession>B8KTT3</accession>
<name>B8KTT3_9GAMM</name>
<dbReference type="SUPFAM" id="SSF52540">
    <property type="entry name" value="P-loop containing nucleoside triphosphate hydrolases"/>
    <property type="match status" value="1"/>
</dbReference>
<dbReference type="RefSeq" id="WP_009019058.1">
    <property type="nucleotide sequence ID" value="NZ_DS999411.1"/>
</dbReference>
<dbReference type="SUPFAM" id="SSF48452">
    <property type="entry name" value="TPR-like"/>
    <property type="match status" value="1"/>
</dbReference>
<protein>
    <submittedName>
        <fullName evidence="3">Uncharacterized protein</fullName>
    </submittedName>
</protein>
<dbReference type="Gene3D" id="3.40.50.300">
    <property type="entry name" value="P-loop containing nucleotide triphosphate hydrolases"/>
    <property type="match status" value="1"/>
</dbReference>
<evidence type="ECO:0000313" key="4">
    <source>
        <dbReference type="Proteomes" id="UP000004699"/>
    </source>
</evidence>
<keyword evidence="4" id="KW-1185">Reference proteome</keyword>
<dbReference type="PANTHER" id="PTHR12788:SF10">
    <property type="entry name" value="PROTEIN-TYROSINE SULFOTRANSFERASE"/>
    <property type="match status" value="1"/>
</dbReference>
<dbReference type="Pfam" id="PF13469">
    <property type="entry name" value="Sulfotransfer_3"/>
    <property type="match status" value="1"/>
</dbReference>
<feature type="repeat" description="TPR" evidence="2">
    <location>
        <begin position="49"/>
        <end position="82"/>
    </location>
</feature>
<reference evidence="4" key="1">
    <citation type="journal article" date="2013" name="BMC Microbiol.">
        <title>Taxonomy and evolution of bacteriochlorophyll a-containing members of the OM60/NOR5 clade of marine gammaproteobacteria: description of Luminiphilus syltensis gen. nov., sp. nov., reclassification of Haliea rubra as Pseudohaliea rubra gen. nov., comb. nov., and emendation of Chromatocurvus halotolerans.</title>
        <authorList>
            <person name="Spring S."/>
            <person name="Riedel T."/>
            <person name="Sproer C."/>
            <person name="Yan S."/>
            <person name="Harder J."/>
            <person name="Fuchs B.M."/>
        </authorList>
    </citation>
    <scope>NUCLEOTIDE SEQUENCE [LARGE SCALE GENOMIC DNA]</scope>
    <source>
        <strain evidence="4">NOR51-B</strain>
    </source>
</reference>
<dbReference type="AlphaFoldDB" id="B8KTT3"/>